<dbReference type="PANTHER" id="PTHR43364:SF1">
    <property type="entry name" value="OXIDOREDUCTASE YDHF"/>
    <property type="match status" value="1"/>
</dbReference>
<dbReference type="EMBL" id="FNCI01000001">
    <property type="protein sequence ID" value="SDF66468.1"/>
    <property type="molecule type" value="Genomic_DNA"/>
</dbReference>
<dbReference type="Proteomes" id="UP000198641">
    <property type="component" value="Unassembled WGS sequence"/>
</dbReference>
<dbReference type="InterPro" id="IPR050523">
    <property type="entry name" value="AKR_Detox_Biosynth"/>
</dbReference>
<dbReference type="Gene3D" id="3.20.20.100">
    <property type="entry name" value="NADP-dependent oxidoreductase domain"/>
    <property type="match status" value="1"/>
</dbReference>
<accession>A0A1G7MXD5</accession>
<sequence>MSTEFFRDAPFLLGMMRLHEHEPLHRPGAMADWIEARLDQGLHWFDHADIYGDRQGEILFGQALRARPALAKRVKIVTKASIVTPGRDLSPMGVKHYDSSPEYITQAIDDALERLGVKRIEHFLLHRPDPLMNAEATARALDAAIDAGKIGAAGVSNFLPEQWRRLQRAMQHKLVGHQLQLSLAHPDPLFDGRYDALVADNLQPMAWSPLGGGIVFEDVLGESLSRIAEELETSSAGLALAWLRALPQRPVPVIGTLRPSRIEELLTGANLNLERPTWFALLEEARSHRVA</sequence>
<evidence type="ECO:0000259" key="1">
    <source>
        <dbReference type="Pfam" id="PF00248"/>
    </source>
</evidence>
<dbReference type="AlphaFoldDB" id="A0A1G7MXD5"/>
<dbReference type="InterPro" id="IPR020471">
    <property type="entry name" value="AKR"/>
</dbReference>
<keyword evidence="3" id="KW-1185">Reference proteome</keyword>
<dbReference type="RefSeq" id="WP_092522043.1">
    <property type="nucleotide sequence ID" value="NZ_FNCI01000001.1"/>
</dbReference>
<evidence type="ECO:0000313" key="3">
    <source>
        <dbReference type="Proteomes" id="UP000198641"/>
    </source>
</evidence>
<dbReference type="PANTHER" id="PTHR43364">
    <property type="entry name" value="NADH-SPECIFIC METHYLGLYOXAL REDUCTASE-RELATED"/>
    <property type="match status" value="1"/>
</dbReference>
<dbReference type="Pfam" id="PF00248">
    <property type="entry name" value="Aldo_ket_red"/>
    <property type="match status" value="1"/>
</dbReference>
<reference evidence="2 3" key="1">
    <citation type="submission" date="2016-10" db="EMBL/GenBank/DDBJ databases">
        <authorList>
            <person name="de Groot N.N."/>
        </authorList>
    </citation>
    <scope>NUCLEOTIDE SEQUENCE [LARGE SCALE GENOMIC DNA]</scope>
    <source>
        <strain evidence="2 3">BH539</strain>
    </source>
</reference>
<dbReference type="GO" id="GO:0016491">
    <property type="term" value="F:oxidoreductase activity"/>
    <property type="evidence" value="ECO:0007669"/>
    <property type="project" value="InterPro"/>
</dbReference>
<proteinExistence type="predicted"/>
<dbReference type="SUPFAM" id="SSF51430">
    <property type="entry name" value="NAD(P)-linked oxidoreductase"/>
    <property type="match status" value="1"/>
</dbReference>
<name>A0A1G7MXD5_9GAMM</name>
<organism evidence="2 3">
    <name type="scientific">Onishia taeanensis</name>
    <dbReference type="NCBI Taxonomy" id="284577"/>
    <lineage>
        <taxon>Bacteria</taxon>
        <taxon>Pseudomonadati</taxon>
        <taxon>Pseudomonadota</taxon>
        <taxon>Gammaproteobacteria</taxon>
        <taxon>Oceanospirillales</taxon>
        <taxon>Halomonadaceae</taxon>
        <taxon>Onishia</taxon>
    </lineage>
</organism>
<feature type="domain" description="NADP-dependent oxidoreductase" evidence="1">
    <location>
        <begin position="13"/>
        <end position="273"/>
    </location>
</feature>
<dbReference type="InterPro" id="IPR023210">
    <property type="entry name" value="NADP_OxRdtase_dom"/>
</dbReference>
<dbReference type="OrthoDB" id="9768793at2"/>
<gene>
    <name evidence="2" type="ORF">SAMN05216571_101113</name>
</gene>
<dbReference type="PRINTS" id="PR00069">
    <property type="entry name" value="ALDKETRDTASE"/>
</dbReference>
<dbReference type="GO" id="GO:0005829">
    <property type="term" value="C:cytosol"/>
    <property type="evidence" value="ECO:0007669"/>
    <property type="project" value="TreeGrafter"/>
</dbReference>
<protein>
    <submittedName>
        <fullName evidence="2">Predicted oxidoreductase</fullName>
    </submittedName>
</protein>
<dbReference type="InterPro" id="IPR036812">
    <property type="entry name" value="NAD(P)_OxRdtase_dom_sf"/>
</dbReference>
<evidence type="ECO:0000313" key="2">
    <source>
        <dbReference type="EMBL" id="SDF66468.1"/>
    </source>
</evidence>
<dbReference type="STRING" id="284577.SAMN05216571_101113"/>